<sequence length="170" mass="19409">MPITEQVIQILNSNATGNLVLLLAAVVGVVGNYGLYLRKRNNRAKTLRRSLYSEITSMRPVVQAMHREKDAISMDPLDPRSFLIDSVYQASSDELGLLTESEVSAVVDFYSTAISIQRIIGDNFHTAYDQVDRRDLLFKLDEAQYQLKQHIDFTSRSEFNQQLEPEKVRQ</sequence>
<keyword evidence="1" id="KW-0812">Transmembrane</keyword>
<name>A0ABD5ZAR3_9EURY</name>
<protein>
    <recommendedName>
        <fullName evidence="4">DUF4760 domain-containing protein</fullName>
    </recommendedName>
</protein>
<evidence type="ECO:0008006" key="4">
    <source>
        <dbReference type="Google" id="ProtNLM"/>
    </source>
</evidence>
<gene>
    <name evidence="2" type="ORF">ACFQJC_02360</name>
</gene>
<reference evidence="2 3" key="1">
    <citation type="journal article" date="2019" name="Int. J. Syst. Evol. Microbiol.">
        <title>The Global Catalogue of Microorganisms (GCM) 10K type strain sequencing project: providing services to taxonomists for standard genome sequencing and annotation.</title>
        <authorList>
            <consortium name="The Broad Institute Genomics Platform"/>
            <consortium name="The Broad Institute Genome Sequencing Center for Infectious Disease"/>
            <person name="Wu L."/>
            <person name="Ma J."/>
        </authorList>
    </citation>
    <scope>NUCLEOTIDE SEQUENCE [LARGE SCALE GENOMIC DNA]</scope>
    <source>
        <strain evidence="2 3">DSM 29988</strain>
    </source>
</reference>
<comment type="caution">
    <text evidence="2">The sequence shown here is derived from an EMBL/GenBank/DDBJ whole genome shotgun (WGS) entry which is preliminary data.</text>
</comment>
<keyword evidence="1" id="KW-1133">Transmembrane helix</keyword>
<proteinExistence type="predicted"/>
<dbReference type="Proteomes" id="UP001596481">
    <property type="component" value="Unassembled WGS sequence"/>
</dbReference>
<evidence type="ECO:0000313" key="3">
    <source>
        <dbReference type="Proteomes" id="UP001596481"/>
    </source>
</evidence>
<keyword evidence="3" id="KW-1185">Reference proteome</keyword>
<organism evidence="2 3">
    <name type="scientific">Haloferax namakaokahaiae</name>
    <dbReference type="NCBI Taxonomy" id="1748331"/>
    <lineage>
        <taxon>Archaea</taxon>
        <taxon>Methanobacteriati</taxon>
        <taxon>Methanobacteriota</taxon>
        <taxon>Stenosarchaea group</taxon>
        <taxon>Halobacteria</taxon>
        <taxon>Halobacteriales</taxon>
        <taxon>Haloferacaceae</taxon>
        <taxon>Haloferax</taxon>
    </lineage>
</organism>
<evidence type="ECO:0000313" key="2">
    <source>
        <dbReference type="EMBL" id="MFC7202342.1"/>
    </source>
</evidence>
<keyword evidence="1" id="KW-0472">Membrane</keyword>
<dbReference type="EMBL" id="JBHTAA010000001">
    <property type="protein sequence ID" value="MFC7202342.1"/>
    <property type="molecule type" value="Genomic_DNA"/>
</dbReference>
<accession>A0ABD5ZAR3</accession>
<dbReference type="AlphaFoldDB" id="A0ABD5ZAR3"/>
<feature type="transmembrane region" description="Helical" evidence="1">
    <location>
        <begin position="19"/>
        <end position="37"/>
    </location>
</feature>
<dbReference type="RefSeq" id="WP_390221642.1">
    <property type="nucleotide sequence ID" value="NZ_JBHTAA010000001.1"/>
</dbReference>
<evidence type="ECO:0000256" key="1">
    <source>
        <dbReference type="SAM" id="Phobius"/>
    </source>
</evidence>